<feature type="transmembrane region" description="Helical" evidence="1">
    <location>
        <begin position="249"/>
        <end position="269"/>
    </location>
</feature>
<keyword evidence="4" id="KW-1185">Reference proteome</keyword>
<dbReference type="Proteomes" id="UP000239800">
    <property type="component" value="Unassembled WGS sequence"/>
</dbReference>
<feature type="transmembrane region" description="Helical" evidence="1">
    <location>
        <begin position="177"/>
        <end position="210"/>
    </location>
</feature>
<reference evidence="3 4" key="1">
    <citation type="submission" date="2016-11" db="EMBL/GenBank/DDBJ databases">
        <title>Trade-off between light-utilization and light-protection in marine flavobacteria.</title>
        <authorList>
            <person name="Kumagai Y."/>
        </authorList>
    </citation>
    <scope>NUCLEOTIDE SEQUENCE [LARGE SCALE GENOMIC DNA]</scope>
    <source>
        <strain evidence="3 4">NBRC 107741</strain>
    </source>
</reference>
<dbReference type="EMBL" id="MQUB01000001">
    <property type="protein sequence ID" value="PQB05874.1"/>
    <property type="molecule type" value="Genomic_DNA"/>
</dbReference>
<dbReference type="InterPro" id="IPR002656">
    <property type="entry name" value="Acyl_transf_3_dom"/>
</dbReference>
<keyword evidence="1" id="KW-1133">Transmembrane helix</keyword>
<evidence type="ECO:0000256" key="1">
    <source>
        <dbReference type="SAM" id="Phobius"/>
    </source>
</evidence>
<feature type="transmembrane region" description="Helical" evidence="1">
    <location>
        <begin position="20"/>
        <end position="44"/>
    </location>
</feature>
<proteinExistence type="predicted"/>
<sequence length="283" mass="32454">MAVFMITFTHTRHQLEEGWLYFLVEILPTYGTAILSVISGYLYFTVSRKKKYLFQKKVKSLAIPYLIANVSVVMLVLFSYYVLGFNPLNRLGIGPELFTEGVLALNMEPVNPPTYFIRDIFLVFAVIALLTQKEWRALPVILVFLVFGSLFLRLDVVGLFIIGTLYGMVRDRLNRGWFVALSALAVAVVAMWFPQYLKWPIAVFLFILVIDLEFKFYNTGRYAYLLHLYHSPIIVITYPFIGAHISNPFLSIGSQILTASLLVYFMLLFTRRFPVLTILSGGR</sequence>
<feature type="transmembrane region" description="Helical" evidence="1">
    <location>
        <begin position="115"/>
        <end position="131"/>
    </location>
</feature>
<accession>A0A2S7KTC3</accession>
<feature type="transmembrane region" description="Helical" evidence="1">
    <location>
        <begin position="65"/>
        <end position="83"/>
    </location>
</feature>
<keyword evidence="1" id="KW-0812">Transmembrane</keyword>
<evidence type="ECO:0000259" key="2">
    <source>
        <dbReference type="Pfam" id="PF01757"/>
    </source>
</evidence>
<dbReference type="GO" id="GO:0016747">
    <property type="term" value="F:acyltransferase activity, transferring groups other than amino-acyl groups"/>
    <property type="evidence" value="ECO:0007669"/>
    <property type="project" value="InterPro"/>
</dbReference>
<feature type="transmembrane region" description="Helical" evidence="1">
    <location>
        <begin position="138"/>
        <end position="165"/>
    </location>
</feature>
<protein>
    <recommendedName>
        <fullName evidence="2">Acyltransferase 3 domain-containing protein</fullName>
    </recommendedName>
</protein>
<feature type="domain" description="Acyltransferase 3" evidence="2">
    <location>
        <begin position="2"/>
        <end position="266"/>
    </location>
</feature>
<feature type="transmembrane region" description="Helical" evidence="1">
    <location>
        <begin position="222"/>
        <end position="243"/>
    </location>
</feature>
<comment type="caution">
    <text evidence="3">The sequence shown here is derived from an EMBL/GenBank/DDBJ whole genome shotgun (WGS) entry which is preliminary data.</text>
</comment>
<keyword evidence="1" id="KW-0472">Membrane</keyword>
<organism evidence="3 4">
    <name type="scientific">Aureitalea marina</name>
    <dbReference type="NCBI Taxonomy" id="930804"/>
    <lineage>
        <taxon>Bacteria</taxon>
        <taxon>Pseudomonadati</taxon>
        <taxon>Bacteroidota</taxon>
        <taxon>Flavobacteriia</taxon>
        <taxon>Flavobacteriales</taxon>
        <taxon>Flavobacteriaceae</taxon>
        <taxon>Aureitalea</taxon>
    </lineage>
</organism>
<gene>
    <name evidence="3" type="ORF">BST85_13930</name>
</gene>
<evidence type="ECO:0000313" key="4">
    <source>
        <dbReference type="Proteomes" id="UP000239800"/>
    </source>
</evidence>
<dbReference type="AlphaFoldDB" id="A0A2S7KTC3"/>
<dbReference type="Pfam" id="PF01757">
    <property type="entry name" value="Acyl_transf_3"/>
    <property type="match status" value="1"/>
</dbReference>
<name>A0A2S7KTC3_9FLAO</name>
<evidence type="ECO:0000313" key="3">
    <source>
        <dbReference type="EMBL" id="PQB05874.1"/>
    </source>
</evidence>